<keyword evidence="5" id="KW-0378">Hydrolase</keyword>
<evidence type="ECO:0000313" key="5">
    <source>
        <dbReference type="EMBL" id="KAF4459825.1"/>
    </source>
</evidence>
<accession>A0A8H4P5E9</accession>
<dbReference type="AlphaFoldDB" id="A0A8H4P5E9"/>
<dbReference type="Pfam" id="PF25053">
    <property type="entry name" value="DUF7791"/>
    <property type="match status" value="1"/>
</dbReference>
<dbReference type="PANTHER" id="PTHR10039:SF5">
    <property type="entry name" value="NACHT DOMAIN-CONTAINING PROTEIN"/>
    <property type="match status" value="1"/>
</dbReference>
<dbReference type="GO" id="GO:0016787">
    <property type="term" value="F:hydrolase activity"/>
    <property type="evidence" value="ECO:0007669"/>
    <property type="project" value="UniProtKB-KW"/>
</dbReference>
<evidence type="ECO:0000259" key="4">
    <source>
        <dbReference type="Pfam" id="PF25053"/>
    </source>
</evidence>
<gene>
    <name evidence="5" type="ORF">FALBO_13410</name>
</gene>
<keyword evidence="1" id="KW-0677">Repeat</keyword>
<dbReference type="EMBL" id="JAADYS010002078">
    <property type="protein sequence ID" value="KAF4459825.1"/>
    <property type="molecule type" value="Genomic_DNA"/>
</dbReference>
<organism evidence="5 6">
    <name type="scientific">Fusarium albosuccineum</name>
    <dbReference type="NCBI Taxonomy" id="1237068"/>
    <lineage>
        <taxon>Eukaryota</taxon>
        <taxon>Fungi</taxon>
        <taxon>Dikarya</taxon>
        <taxon>Ascomycota</taxon>
        <taxon>Pezizomycotina</taxon>
        <taxon>Sordariomycetes</taxon>
        <taxon>Hypocreomycetidae</taxon>
        <taxon>Hypocreales</taxon>
        <taxon>Nectriaceae</taxon>
        <taxon>Fusarium</taxon>
        <taxon>Fusarium decemcellulare species complex</taxon>
    </lineage>
</organism>
<keyword evidence="6" id="KW-1185">Reference proteome</keyword>
<evidence type="ECO:0000256" key="1">
    <source>
        <dbReference type="ARBA" id="ARBA00022737"/>
    </source>
</evidence>
<evidence type="ECO:0000259" key="3">
    <source>
        <dbReference type="Pfam" id="PF24883"/>
    </source>
</evidence>
<dbReference type="Gene3D" id="3.40.50.300">
    <property type="entry name" value="P-loop containing nucleotide triphosphate hydrolases"/>
    <property type="match status" value="1"/>
</dbReference>
<proteinExistence type="predicted"/>
<dbReference type="Pfam" id="PF24883">
    <property type="entry name" value="NPHP3_N"/>
    <property type="match status" value="1"/>
</dbReference>
<dbReference type="SUPFAM" id="SSF52540">
    <property type="entry name" value="P-loop containing nucleoside triphosphate hydrolases"/>
    <property type="match status" value="1"/>
</dbReference>
<dbReference type="InterPro" id="IPR056693">
    <property type="entry name" value="DUF7791"/>
</dbReference>
<evidence type="ECO:0000256" key="2">
    <source>
        <dbReference type="SAM" id="MobiDB-lite"/>
    </source>
</evidence>
<protein>
    <submittedName>
        <fullName evidence="5">P-loop containing nucleoside triphosphate hydrolase</fullName>
    </submittedName>
</protein>
<dbReference type="Proteomes" id="UP000554235">
    <property type="component" value="Unassembled WGS sequence"/>
</dbReference>
<dbReference type="OrthoDB" id="443402at2759"/>
<sequence length="1018" mass="113922">METLAALSLAGTVCQFVDFAGKVIRDGKQISISGSSLSVRHLSLVTNDLEKLLSSLKQQFASCSDPNVALSKEDQALLNLAEGCNEVAQALLDGLQKYPNAEAEEKKAEAERQKSKGKTADSGRGPDGEQGKRGLGLRSIRAALGLVWGSKKLGELQDRLNLYREEISLRLLVFLNANQRVQLLALNQLKEGNQEIVEVLLMQCNTLRLKLDQNHVRYSELANTTRQEAEQRHAETIAAILTDREGHSTTIAPKEFSEDGLFKNSVRKNQSFAARTFRGQQADGSFISGNYTDASSIDLTQLTTHILHALEFREMKERQAKVAKAYDDTLKWVYGDPGSTKRPWDSLSKWMESGSGIYWINGKAGSGKSTLMKFINAHQTTLTSLRQWAGNDRLFVGSFFFWYAGTSLQKSQVGLLRSLLFYILQKEKELVPVLFPNVIRALQSKQQALPLELTEVELQSAFFGLVQTDLLLAKVCFIIDGLDEYDGDHDELANTFSQVTQSSKVKILLSSRPIPSCVYAFAKCPSLRLQDLTSKDIRHLAVRELSQHPLMKRLEAAQPGATTELVETIASKSSGVFLWVSVVVKLLIQGLRDYDTVADLRRKLVDLPEELEHLYHHMLRSMSKVNRAQGSRFLQLVLESSKVQGHFPMTPLQLSFAEQEDYGKSFGPQPCALSEEEESWRLESTEGRLRSRCCGLVEVQDLPEVLGTGLSEVRFLHRTVVEFLEDQDNWKEITSWTDGRSFDSVEALLYSSIAELRAKLLPREVEDEPTPFRAVARLLTFEMTMDKRGQILCREKFLPQATRILFSQWGENTGRCRRLQLPPREKLLATAAHNCSKAQLQPLLDACDGLASPSNTKVISRARVAAFLLSEYVDEGGVHARVPIARGIAACQGNPNEAISFGYARARWESRYKFAKDAHASSWSLWGFLLHYVRELMASDFARFLDKGLLDTLFDILIALLEEGAERNTTIDWAIRKAGGEFGIPGSLGAKAIKNRKIVHLSDKSLSQGKLQKLYELD</sequence>
<comment type="caution">
    <text evidence="5">The sequence shown here is derived from an EMBL/GenBank/DDBJ whole genome shotgun (WGS) entry which is preliminary data.</text>
</comment>
<evidence type="ECO:0000313" key="6">
    <source>
        <dbReference type="Proteomes" id="UP000554235"/>
    </source>
</evidence>
<feature type="domain" description="Nephrocystin 3-like N-terminal" evidence="3">
    <location>
        <begin position="347"/>
        <end position="512"/>
    </location>
</feature>
<feature type="domain" description="DUF7791" evidence="4">
    <location>
        <begin position="622"/>
        <end position="758"/>
    </location>
</feature>
<feature type="region of interest" description="Disordered" evidence="2">
    <location>
        <begin position="102"/>
        <end position="133"/>
    </location>
</feature>
<reference evidence="5 6" key="1">
    <citation type="submission" date="2020-01" db="EMBL/GenBank/DDBJ databases">
        <title>Identification and distribution of gene clusters putatively required for synthesis of sphingolipid metabolism inhibitors in phylogenetically diverse species of the filamentous fungus Fusarium.</title>
        <authorList>
            <person name="Kim H.-S."/>
            <person name="Busman M."/>
            <person name="Brown D.W."/>
            <person name="Divon H."/>
            <person name="Uhlig S."/>
            <person name="Proctor R.H."/>
        </authorList>
    </citation>
    <scope>NUCLEOTIDE SEQUENCE [LARGE SCALE GENOMIC DNA]</scope>
    <source>
        <strain evidence="5 6">NRRL 20459</strain>
    </source>
</reference>
<feature type="compositionally biased region" description="Basic and acidic residues" evidence="2">
    <location>
        <begin position="103"/>
        <end position="132"/>
    </location>
</feature>
<name>A0A8H4P5E9_9HYPO</name>
<dbReference type="PANTHER" id="PTHR10039">
    <property type="entry name" value="AMELOGENIN"/>
    <property type="match status" value="1"/>
</dbReference>
<dbReference type="InterPro" id="IPR027417">
    <property type="entry name" value="P-loop_NTPase"/>
</dbReference>
<dbReference type="InterPro" id="IPR056884">
    <property type="entry name" value="NPHP3-like_N"/>
</dbReference>